<dbReference type="NCBIfam" id="TIGR01354">
    <property type="entry name" value="cyt_deam_tetra"/>
    <property type="match status" value="1"/>
</dbReference>
<reference evidence="17" key="1">
    <citation type="journal article" date="2020" name="PLoS Negl. Trop. Dis.">
        <title>High-quality nuclear genome for Sarcoptes scabiei-A critical resource for a neglected parasite.</title>
        <authorList>
            <person name="Korhonen P.K."/>
            <person name="Gasser R.B."/>
            <person name="Ma G."/>
            <person name="Wang T."/>
            <person name="Stroehlein A.J."/>
            <person name="Young N.D."/>
            <person name="Ang C.S."/>
            <person name="Fernando D.D."/>
            <person name="Lu H.C."/>
            <person name="Taylor S."/>
            <person name="Reynolds S.L."/>
            <person name="Mofiz E."/>
            <person name="Najaraj S.H."/>
            <person name="Gowda H."/>
            <person name="Madugundu A."/>
            <person name="Renuse S."/>
            <person name="Holt D."/>
            <person name="Pandey A."/>
            <person name="Papenfuss A.T."/>
            <person name="Fischer K."/>
        </authorList>
    </citation>
    <scope>NUCLEOTIDE SEQUENCE [LARGE SCALE GENOMIC DNA]</scope>
</reference>
<evidence type="ECO:0000259" key="14">
    <source>
        <dbReference type="PROSITE" id="PS51747"/>
    </source>
</evidence>
<evidence type="ECO:0000256" key="9">
    <source>
        <dbReference type="ARBA" id="ARBA00049558"/>
    </source>
</evidence>
<comment type="function">
    <text evidence="2 13">This enzyme scavenges exogenous and endogenous cytidine and 2'-deoxycytidine for UMP synthesis.</text>
</comment>
<reference evidence="16" key="3">
    <citation type="submission" date="2022-06" db="UniProtKB">
        <authorList>
            <consortium name="EnsemblMetazoa"/>
        </authorList>
    </citation>
    <scope>IDENTIFICATION</scope>
</reference>
<evidence type="ECO:0000256" key="10">
    <source>
        <dbReference type="PIRSR" id="PIRSR606262-1"/>
    </source>
</evidence>
<name>A0A834R6X6_SARSC</name>
<evidence type="ECO:0000256" key="4">
    <source>
        <dbReference type="ARBA" id="ARBA00012783"/>
    </source>
</evidence>
<sequence length="145" mass="15882">MMVSLSETNELIRSARQAMSMAYCPYSKFPVGCALLCQDGTIITGCNVENSAYPSSICAERTAFVKAISMGQKKFKAVAVVTNLPNEFCAPCGQCRQFMSEFGCDLIVILTKPNGEHQIHSLKELLPHSFGPNDLKTYNESMTNA</sequence>
<dbReference type="CDD" id="cd01283">
    <property type="entry name" value="cytidine_deaminase"/>
    <property type="match status" value="1"/>
</dbReference>
<dbReference type="PROSITE" id="PS51747">
    <property type="entry name" value="CYT_DCMP_DEAMINASES_2"/>
    <property type="match status" value="1"/>
</dbReference>
<dbReference type="GO" id="GO:0005829">
    <property type="term" value="C:cytosol"/>
    <property type="evidence" value="ECO:0007669"/>
    <property type="project" value="TreeGrafter"/>
</dbReference>
<accession>A0A834R6X6</accession>
<proteinExistence type="inferred from homology"/>
<comment type="catalytic activity">
    <reaction evidence="13">
        <text>2'-deoxycytidine + H2O + H(+) = 2'-deoxyuridine + NH4(+)</text>
        <dbReference type="Rhea" id="RHEA:13433"/>
        <dbReference type="ChEBI" id="CHEBI:15377"/>
        <dbReference type="ChEBI" id="CHEBI:15378"/>
        <dbReference type="ChEBI" id="CHEBI:15698"/>
        <dbReference type="ChEBI" id="CHEBI:16450"/>
        <dbReference type="ChEBI" id="CHEBI:28938"/>
        <dbReference type="EC" id="3.5.4.5"/>
    </reaction>
</comment>
<feature type="binding site" evidence="11">
    <location>
        <begin position="47"/>
        <end position="53"/>
    </location>
    <ligand>
        <name>substrate</name>
    </ligand>
</feature>
<evidence type="ECO:0000256" key="3">
    <source>
        <dbReference type="ARBA" id="ARBA00006576"/>
    </source>
</evidence>
<keyword evidence="7 12" id="KW-0862">Zinc</keyword>
<dbReference type="InterPro" id="IPR050202">
    <property type="entry name" value="Cyt/Deoxycyt_deaminase"/>
</dbReference>
<dbReference type="NCBIfam" id="NF004064">
    <property type="entry name" value="PRK05578.1"/>
    <property type="match status" value="1"/>
</dbReference>
<comment type="similarity">
    <text evidence="3 13">Belongs to the cytidine and deoxycytidylate deaminase family.</text>
</comment>
<dbReference type="Proteomes" id="UP000070412">
    <property type="component" value="Unassembled WGS sequence"/>
</dbReference>
<feature type="binding site" evidence="12">
    <location>
        <position position="58"/>
    </location>
    <ligand>
        <name>Zn(2+)</name>
        <dbReference type="ChEBI" id="CHEBI:29105"/>
        <note>catalytic</note>
    </ligand>
</feature>
<comment type="cofactor">
    <cofactor evidence="1 12 13">
        <name>Zn(2+)</name>
        <dbReference type="ChEBI" id="CHEBI:29105"/>
    </cofactor>
</comment>
<evidence type="ECO:0000313" key="15">
    <source>
        <dbReference type="EMBL" id="KAF7492009.1"/>
    </source>
</evidence>
<feature type="binding site" evidence="12">
    <location>
        <position position="95"/>
    </location>
    <ligand>
        <name>Zn(2+)</name>
        <dbReference type="ChEBI" id="CHEBI:29105"/>
        <note>catalytic</note>
    </ligand>
</feature>
<evidence type="ECO:0000256" key="6">
    <source>
        <dbReference type="ARBA" id="ARBA00022801"/>
    </source>
</evidence>
<dbReference type="InterPro" id="IPR016193">
    <property type="entry name" value="Cytidine_deaminase-like"/>
</dbReference>
<dbReference type="InterPro" id="IPR006262">
    <property type="entry name" value="Cyt_deam_tetra"/>
</dbReference>
<dbReference type="EC" id="3.5.4.5" evidence="4 13"/>
<dbReference type="EnsemblMetazoa" id="SSS_868s_mrna">
    <property type="protein sequence ID" value="KAF7492009.1"/>
    <property type="gene ID" value="SSS_868"/>
</dbReference>
<evidence type="ECO:0000256" key="11">
    <source>
        <dbReference type="PIRSR" id="PIRSR606262-2"/>
    </source>
</evidence>
<dbReference type="FunFam" id="3.40.140.10:FF:000008">
    <property type="entry name" value="Cytidine deaminase"/>
    <property type="match status" value="1"/>
</dbReference>
<dbReference type="PANTHER" id="PTHR11644">
    <property type="entry name" value="CYTIDINE DEAMINASE"/>
    <property type="match status" value="1"/>
</dbReference>
<evidence type="ECO:0000256" key="7">
    <source>
        <dbReference type="ARBA" id="ARBA00022833"/>
    </source>
</evidence>
<dbReference type="InterPro" id="IPR002125">
    <property type="entry name" value="CMP_dCMP_dom"/>
</dbReference>
<evidence type="ECO:0000256" key="8">
    <source>
        <dbReference type="ARBA" id="ARBA00032005"/>
    </source>
</evidence>
<evidence type="ECO:0000256" key="12">
    <source>
        <dbReference type="PIRSR" id="PIRSR606262-3"/>
    </source>
</evidence>
<gene>
    <name evidence="15" type="primary">SSS_868g</name>
    <name evidence="15" type="ORF">SSS_868</name>
</gene>
<feature type="domain" description="CMP/dCMP-type deaminase" evidence="14">
    <location>
        <begin position="6"/>
        <end position="133"/>
    </location>
</feature>
<keyword evidence="17" id="KW-1185">Reference proteome</keyword>
<dbReference type="GO" id="GO:0004126">
    <property type="term" value="F:cytidine deaminase activity"/>
    <property type="evidence" value="ECO:0007669"/>
    <property type="project" value="UniProtKB-UniRule"/>
</dbReference>
<dbReference type="OrthoDB" id="414540at2759"/>
<evidence type="ECO:0000313" key="17">
    <source>
        <dbReference type="Proteomes" id="UP000070412"/>
    </source>
</evidence>
<keyword evidence="6 13" id="KW-0378">Hydrolase</keyword>
<evidence type="ECO:0000256" key="13">
    <source>
        <dbReference type="RuleBase" id="RU364006"/>
    </source>
</evidence>
<keyword evidence="5 12" id="KW-0479">Metal-binding</keyword>
<protein>
    <recommendedName>
        <fullName evidence="4 13">Cytidine deaminase</fullName>
        <ecNumber evidence="4 13">3.5.4.5</ecNumber>
    </recommendedName>
    <alternativeName>
        <fullName evidence="8 13">Cytidine aminohydrolase</fullName>
    </alternativeName>
</protein>
<evidence type="ECO:0000313" key="16">
    <source>
        <dbReference type="EnsemblMetazoa" id="KAF7492009.1"/>
    </source>
</evidence>
<dbReference type="Gene3D" id="3.40.140.10">
    <property type="entry name" value="Cytidine Deaminase, domain 2"/>
    <property type="match status" value="1"/>
</dbReference>
<organism evidence="15">
    <name type="scientific">Sarcoptes scabiei</name>
    <name type="common">Itch mite</name>
    <name type="synonym">Acarus scabiei</name>
    <dbReference type="NCBI Taxonomy" id="52283"/>
    <lineage>
        <taxon>Eukaryota</taxon>
        <taxon>Metazoa</taxon>
        <taxon>Ecdysozoa</taxon>
        <taxon>Arthropoda</taxon>
        <taxon>Chelicerata</taxon>
        <taxon>Arachnida</taxon>
        <taxon>Acari</taxon>
        <taxon>Acariformes</taxon>
        <taxon>Sarcoptiformes</taxon>
        <taxon>Astigmata</taxon>
        <taxon>Psoroptidia</taxon>
        <taxon>Sarcoptoidea</taxon>
        <taxon>Sarcoptidae</taxon>
        <taxon>Sarcoptinae</taxon>
        <taxon>Sarcoptes</taxon>
    </lineage>
</organism>
<dbReference type="Pfam" id="PF00383">
    <property type="entry name" value="dCMP_cyt_deam_1"/>
    <property type="match status" value="1"/>
</dbReference>
<comment type="catalytic activity">
    <reaction evidence="9 13">
        <text>cytidine + H2O + H(+) = uridine + NH4(+)</text>
        <dbReference type="Rhea" id="RHEA:16069"/>
        <dbReference type="ChEBI" id="CHEBI:15377"/>
        <dbReference type="ChEBI" id="CHEBI:15378"/>
        <dbReference type="ChEBI" id="CHEBI:16704"/>
        <dbReference type="ChEBI" id="CHEBI:17562"/>
        <dbReference type="ChEBI" id="CHEBI:28938"/>
        <dbReference type="EC" id="3.5.4.5"/>
    </reaction>
</comment>
<dbReference type="EMBL" id="WVUK01000058">
    <property type="protein sequence ID" value="KAF7492009.1"/>
    <property type="molecule type" value="Genomic_DNA"/>
</dbReference>
<dbReference type="AlphaFoldDB" id="A0A834R6X6"/>
<dbReference type="PANTHER" id="PTHR11644:SF2">
    <property type="entry name" value="CYTIDINE DEAMINASE"/>
    <property type="match status" value="1"/>
</dbReference>
<feature type="binding site" evidence="12">
    <location>
        <position position="92"/>
    </location>
    <ligand>
        <name>Zn(2+)</name>
        <dbReference type="ChEBI" id="CHEBI:29105"/>
        <note>catalytic</note>
    </ligand>
</feature>
<evidence type="ECO:0000256" key="2">
    <source>
        <dbReference type="ARBA" id="ARBA00003949"/>
    </source>
</evidence>
<dbReference type="GO" id="GO:0008270">
    <property type="term" value="F:zinc ion binding"/>
    <property type="evidence" value="ECO:0007669"/>
    <property type="project" value="UniProtKB-UniRule"/>
</dbReference>
<evidence type="ECO:0000256" key="5">
    <source>
        <dbReference type="ARBA" id="ARBA00022723"/>
    </source>
</evidence>
<dbReference type="GO" id="GO:0055086">
    <property type="term" value="P:nucleobase-containing small molecule metabolic process"/>
    <property type="evidence" value="ECO:0007669"/>
    <property type="project" value="UniProtKB-ARBA"/>
</dbReference>
<reference evidence="15" key="2">
    <citation type="submission" date="2020-01" db="EMBL/GenBank/DDBJ databases">
        <authorList>
            <person name="Korhonen P.K.K."/>
            <person name="Guangxu M.G."/>
            <person name="Wang T.W."/>
            <person name="Stroehlein A.J.S."/>
            <person name="Young N.D."/>
            <person name="Ang C.-S.A."/>
            <person name="Fernando D.W.F."/>
            <person name="Lu H.L."/>
            <person name="Taylor S.T."/>
            <person name="Ehtesham M.E.M."/>
            <person name="Najaraj S.H.N."/>
            <person name="Harsha G.H.G."/>
            <person name="Madugundu A.M."/>
            <person name="Renuse S.R."/>
            <person name="Holt D.H."/>
            <person name="Pandey A.P."/>
            <person name="Papenfuss A.P."/>
            <person name="Gasser R.B.G."/>
            <person name="Fischer K.F."/>
        </authorList>
    </citation>
    <scope>NUCLEOTIDE SEQUENCE</scope>
    <source>
        <strain evidence="15">SSS_KF_BRIS2020</strain>
    </source>
</reference>
<dbReference type="SUPFAM" id="SSF53927">
    <property type="entry name" value="Cytidine deaminase-like"/>
    <property type="match status" value="1"/>
</dbReference>
<evidence type="ECO:0000256" key="1">
    <source>
        <dbReference type="ARBA" id="ARBA00001947"/>
    </source>
</evidence>
<dbReference type="GO" id="GO:0072527">
    <property type="term" value="P:pyrimidine-containing compound metabolic process"/>
    <property type="evidence" value="ECO:0007669"/>
    <property type="project" value="UniProtKB-ARBA"/>
</dbReference>
<feature type="active site" description="Proton donor" evidence="10">
    <location>
        <position position="60"/>
    </location>
</feature>